<gene>
    <name evidence="1" type="ORF">H9637_04900</name>
</gene>
<protein>
    <submittedName>
        <fullName evidence="1">Alpha/beta hydrolase</fullName>
    </submittedName>
</protein>
<organism evidence="1 2">
    <name type="scientific">Clostridium faecium</name>
    <dbReference type="NCBI Taxonomy" id="2762223"/>
    <lineage>
        <taxon>Bacteria</taxon>
        <taxon>Bacillati</taxon>
        <taxon>Bacillota</taxon>
        <taxon>Clostridia</taxon>
        <taxon>Eubacteriales</taxon>
        <taxon>Clostridiaceae</taxon>
        <taxon>Clostridium</taxon>
    </lineage>
</organism>
<comment type="caution">
    <text evidence="1">The sequence shown here is derived from an EMBL/GenBank/DDBJ whole genome shotgun (WGS) entry which is preliminary data.</text>
</comment>
<dbReference type="InterPro" id="IPR029058">
    <property type="entry name" value="AB_hydrolase_fold"/>
</dbReference>
<dbReference type="SUPFAM" id="SSF53474">
    <property type="entry name" value="alpha/beta-Hydrolases"/>
    <property type="match status" value="1"/>
</dbReference>
<evidence type="ECO:0000313" key="2">
    <source>
        <dbReference type="Proteomes" id="UP000627166"/>
    </source>
</evidence>
<accession>A0ABR8YQ87</accession>
<dbReference type="InterPro" id="IPR003386">
    <property type="entry name" value="LACT/PDAT_acylTrfase"/>
</dbReference>
<proteinExistence type="predicted"/>
<dbReference type="GO" id="GO:0016787">
    <property type="term" value="F:hydrolase activity"/>
    <property type="evidence" value="ECO:0007669"/>
    <property type="project" value="UniProtKB-KW"/>
</dbReference>
<dbReference type="PANTHER" id="PTHR11440">
    <property type="entry name" value="LECITHIN-CHOLESTEROL ACYLTRANSFERASE-RELATED"/>
    <property type="match status" value="1"/>
</dbReference>
<keyword evidence="1" id="KW-0378">Hydrolase</keyword>
<dbReference type="Proteomes" id="UP000627166">
    <property type="component" value="Unassembled WGS sequence"/>
</dbReference>
<dbReference type="Pfam" id="PF02450">
    <property type="entry name" value="LCAT"/>
    <property type="match status" value="1"/>
</dbReference>
<dbReference type="Gene3D" id="3.40.50.1820">
    <property type="entry name" value="alpha/beta hydrolase"/>
    <property type="match status" value="1"/>
</dbReference>
<evidence type="ECO:0000313" key="1">
    <source>
        <dbReference type="EMBL" id="MBD8046384.1"/>
    </source>
</evidence>
<reference evidence="1 2" key="1">
    <citation type="submission" date="2020-08" db="EMBL/GenBank/DDBJ databases">
        <title>A Genomic Blueprint of the Chicken Gut Microbiome.</title>
        <authorList>
            <person name="Gilroy R."/>
            <person name="Ravi A."/>
            <person name="Getino M."/>
            <person name="Pursley I."/>
            <person name="Horton D.L."/>
            <person name="Alikhan N.-F."/>
            <person name="Baker D."/>
            <person name="Gharbi K."/>
            <person name="Hall N."/>
            <person name="Watson M."/>
            <person name="Adriaenssens E.M."/>
            <person name="Foster-Nyarko E."/>
            <person name="Jarju S."/>
            <person name="Secka A."/>
            <person name="Antonio M."/>
            <person name="Oren A."/>
            <person name="Chaudhuri R."/>
            <person name="La Ragione R.M."/>
            <person name="Hildebrand F."/>
            <person name="Pallen M.J."/>
        </authorList>
    </citation>
    <scope>NUCLEOTIDE SEQUENCE [LARGE SCALE GENOMIC DNA]</scope>
    <source>
        <strain evidence="1 2">N37</strain>
    </source>
</reference>
<dbReference type="RefSeq" id="WP_191739356.1">
    <property type="nucleotide sequence ID" value="NZ_JACSQB010000037.1"/>
</dbReference>
<name>A0ABR8YQ87_9CLOT</name>
<dbReference type="EMBL" id="JACSQB010000037">
    <property type="protein sequence ID" value="MBD8046384.1"/>
    <property type="molecule type" value="Genomic_DNA"/>
</dbReference>
<sequence>MSGITRQIILIPGIMGSTLSQKQLTVWPKHISHIFDINFYDVLKDLDDNSISASSIISLVYNSLEKFLKTQCTEYTNFYYDWRQNNLFQPSILRGKINKNVDEVVIVAHSMGGIITKLFLNEYKNDPILLKIGKIVTLGTPFNGAPDAYKAILFGKSVPNELFPIILSKGESRKIIKYFPSIYQLLPNEDYCNYYASIDDYYLIKDDHCLSWKEIYNDIYKTLLKEVDLDVTLTFDKFYKALNSPLPPNITHHEIIGFNIPTLCNFIEKNGDYKGKFNDGDGTVPLYSALTNTSKKYFVKCDHGELTRSSIVHNILKKIFDNTEVQYGSKHKIYTFNDINSMDFKYKIVKIACPVVVYLKDKKGNTLYGSGENLQLDKLNIYSYNNKVQSIGDSIYFIVEDEDNSESFVIEGYDRGAVTISIDEYENGKLKKTGVFKSFNIDKGIKADLIISSIIDKFQLFINNGIEKIKQKLYILDSSTNKNNINLPKTKYSIIGEKINASDEGYLYGTGKVDLKIDNLEEGSYGVVQTWCSVNKNKPILIDNDNLTDLELKPGINNIIVYSKDALGNTEPIEEKTFYYLDIKDIKVKLKFNSLSYYVSVELNNKNLYKEIELIDLSLVENHTLTRITYDFIKRPMEIRVKDAFDIERRLNFTIDEDAIEKIIKSHKDSYKYIDSFMKGLQATDYKIYKKEEDSLVELKSSKEINIRNNTSLFILSDIFEVEILKEELLKVVFSNLYEEIDLNSSNSYSFTYKIFNNSSKEMLLCPNLKCYIGIKNENNAFKELYKLATNSNEDFTYTSNLIPKDLKSSLLNKNIFSEEFNRFFLIIQGKINGIKILRIHNIVFRY</sequence>
<keyword evidence="2" id="KW-1185">Reference proteome</keyword>